<dbReference type="OrthoDB" id="8678477at2"/>
<organism evidence="3 4">
    <name type="scientific">Bordetella genomosp. 10</name>
    <dbReference type="NCBI Taxonomy" id="1416804"/>
    <lineage>
        <taxon>Bacteria</taxon>
        <taxon>Pseudomonadati</taxon>
        <taxon>Pseudomonadota</taxon>
        <taxon>Betaproteobacteria</taxon>
        <taxon>Burkholderiales</taxon>
        <taxon>Alcaligenaceae</taxon>
        <taxon>Bordetella</taxon>
    </lineage>
</organism>
<keyword evidence="4" id="KW-1185">Reference proteome</keyword>
<dbReference type="RefSeq" id="WP_094853809.1">
    <property type="nucleotide sequence ID" value="NZ_NEVM01000002.1"/>
</dbReference>
<dbReference type="CDD" id="cd13578">
    <property type="entry name" value="PBP2_Bug27"/>
    <property type="match status" value="1"/>
</dbReference>
<dbReference type="Gene3D" id="3.40.190.10">
    <property type="entry name" value="Periplasmic binding protein-like II"/>
    <property type="match status" value="1"/>
</dbReference>
<dbReference type="AlphaFoldDB" id="A0A261SBT6"/>
<dbReference type="Pfam" id="PF03401">
    <property type="entry name" value="TctC"/>
    <property type="match status" value="1"/>
</dbReference>
<dbReference type="PANTHER" id="PTHR42928">
    <property type="entry name" value="TRICARBOXYLATE-BINDING PROTEIN"/>
    <property type="match status" value="1"/>
</dbReference>
<sequence length="333" mass="34148">MNRSARAPLASRIALAAACTLGLLSSVAAAPAAADYPNNPIRIVVPFAAGGTSDLVTRILAQAMGAELRVPVIVDNRPGAGGNIGSELVARSAPDGYTLLMGTVATHGINVSLYKSMPFDPVKDFAPISLVASTPSVLEVNPSLPVKSVADLIAYAKAHPGKLYFGSAGNGSSHHLAGELFDSMAGVKMTHVPYRGTAAAVTDTMGGQVQVIFDTLPSAMPFVKSGQLRALAVTSAKRDPALPDLPTLAEAGLPGYEVGSWYGLLAPAGTPPAIVDKIGKVVAGIVHRPDIQQKLQAQGATAVGGTPAEFAAHIASEIRKWRPVVQASGARVD</sequence>
<proteinExistence type="inferred from homology"/>
<accession>A0A261SBT6</accession>
<evidence type="ECO:0000313" key="4">
    <source>
        <dbReference type="Proteomes" id="UP000216020"/>
    </source>
</evidence>
<protein>
    <recommendedName>
        <fullName evidence="5">LacI family transcriptional regulator</fullName>
    </recommendedName>
</protein>
<name>A0A261SBT6_9BORD</name>
<dbReference type="EMBL" id="NEVM01000002">
    <property type="protein sequence ID" value="OZI34816.1"/>
    <property type="molecule type" value="Genomic_DNA"/>
</dbReference>
<dbReference type="PANTHER" id="PTHR42928:SF5">
    <property type="entry name" value="BLR1237 PROTEIN"/>
    <property type="match status" value="1"/>
</dbReference>
<evidence type="ECO:0008006" key="5">
    <source>
        <dbReference type="Google" id="ProtNLM"/>
    </source>
</evidence>
<dbReference type="Gene3D" id="3.40.190.150">
    <property type="entry name" value="Bordetella uptake gene, domain 1"/>
    <property type="match status" value="1"/>
</dbReference>
<comment type="caution">
    <text evidence="3">The sequence shown here is derived from an EMBL/GenBank/DDBJ whole genome shotgun (WGS) entry which is preliminary data.</text>
</comment>
<dbReference type="PIRSF" id="PIRSF017082">
    <property type="entry name" value="YflP"/>
    <property type="match status" value="1"/>
</dbReference>
<dbReference type="Proteomes" id="UP000216020">
    <property type="component" value="Unassembled WGS sequence"/>
</dbReference>
<evidence type="ECO:0000313" key="3">
    <source>
        <dbReference type="EMBL" id="OZI34816.1"/>
    </source>
</evidence>
<reference evidence="4" key="1">
    <citation type="submission" date="2017-05" db="EMBL/GenBank/DDBJ databases">
        <title>Complete and WGS of Bordetella genogroups.</title>
        <authorList>
            <person name="Spilker T."/>
            <person name="Lipuma J."/>
        </authorList>
    </citation>
    <scope>NUCLEOTIDE SEQUENCE [LARGE SCALE GENOMIC DNA]</scope>
    <source>
        <strain evidence="4">AU16122</strain>
    </source>
</reference>
<dbReference type="InterPro" id="IPR042100">
    <property type="entry name" value="Bug_dom1"/>
</dbReference>
<feature type="chain" id="PRO_5013260884" description="LacI family transcriptional regulator" evidence="2">
    <location>
        <begin position="30"/>
        <end position="333"/>
    </location>
</feature>
<gene>
    <name evidence="3" type="ORF">CAL29_15225</name>
</gene>
<dbReference type="SUPFAM" id="SSF53850">
    <property type="entry name" value="Periplasmic binding protein-like II"/>
    <property type="match status" value="1"/>
</dbReference>
<evidence type="ECO:0000256" key="2">
    <source>
        <dbReference type="SAM" id="SignalP"/>
    </source>
</evidence>
<feature type="signal peptide" evidence="2">
    <location>
        <begin position="1"/>
        <end position="29"/>
    </location>
</feature>
<comment type="similarity">
    <text evidence="1">Belongs to the UPF0065 (bug) family.</text>
</comment>
<keyword evidence="2" id="KW-0732">Signal</keyword>
<dbReference type="InterPro" id="IPR005064">
    <property type="entry name" value="BUG"/>
</dbReference>
<evidence type="ECO:0000256" key="1">
    <source>
        <dbReference type="ARBA" id="ARBA00006987"/>
    </source>
</evidence>